<sequence>MVRWGSAWAGRCSCVPGLSYVIAPELSGRLLLHSAPAGAQAVEGERPLAQTPIHFCVWHGLPRAVERMADFNAALRELVREGVVARLVERERQRQRQMP</sequence>
<comment type="caution">
    <text evidence="1">The sequence shown here is derived from an EMBL/GenBank/DDBJ whole genome shotgun (WGS) entry which is preliminary data.</text>
</comment>
<evidence type="ECO:0000313" key="2">
    <source>
        <dbReference type="Proteomes" id="UP000249633"/>
    </source>
</evidence>
<reference evidence="1 2" key="1">
    <citation type="submission" date="2017-08" db="EMBL/GenBank/DDBJ databases">
        <title>Infants hospitalized years apart are colonized by the same room-sourced microbial strains.</title>
        <authorList>
            <person name="Brooks B."/>
            <person name="Olm M.R."/>
            <person name="Firek B.A."/>
            <person name="Baker R."/>
            <person name="Thomas B.C."/>
            <person name="Morowitz M.J."/>
            <person name="Banfield J.F."/>
        </authorList>
    </citation>
    <scope>NUCLEOTIDE SEQUENCE [LARGE SCALE GENOMIC DNA]</scope>
    <source>
        <strain evidence="1">S2_012_000_R2_81</strain>
    </source>
</reference>
<dbReference type="EMBL" id="QFOD01000012">
    <property type="protein sequence ID" value="PZP30949.1"/>
    <property type="molecule type" value="Genomic_DNA"/>
</dbReference>
<accession>A0A2W5FN56</accession>
<gene>
    <name evidence="1" type="ORF">DI603_13520</name>
</gene>
<organism evidence="1 2">
    <name type="scientific">Roseateles depolymerans</name>
    <dbReference type="NCBI Taxonomy" id="76731"/>
    <lineage>
        <taxon>Bacteria</taxon>
        <taxon>Pseudomonadati</taxon>
        <taxon>Pseudomonadota</taxon>
        <taxon>Betaproteobacteria</taxon>
        <taxon>Burkholderiales</taxon>
        <taxon>Sphaerotilaceae</taxon>
        <taxon>Roseateles</taxon>
    </lineage>
</organism>
<dbReference type="Proteomes" id="UP000249633">
    <property type="component" value="Unassembled WGS sequence"/>
</dbReference>
<proteinExistence type="predicted"/>
<dbReference type="AlphaFoldDB" id="A0A2W5FN56"/>
<evidence type="ECO:0000313" key="1">
    <source>
        <dbReference type="EMBL" id="PZP30949.1"/>
    </source>
</evidence>
<name>A0A2W5FN56_9BURK</name>
<protein>
    <submittedName>
        <fullName evidence="1">Uncharacterized protein</fullName>
    </submittedName>
</protein>